<dbReference type="InterPro" id="IPR055312">
    <property type="entry name" value="FBL15-like"/>
</dbReference>
<dbReference type="InterPro" id="IPR036047">
    <property type="entry name" value="F-box-like_dom_sf"/>
</dbReference>
<feature type="region of interest" description="Disordered" evidence="1">
    <location>
        <begin position="404"/>
        <end position="432"/>
    </location>
</feature>
<dbReference type="EMBL" id="PQIB02000002">
    <property type="protein sequence ID" value="RLN33795.1"/>
    <property type="molecule type" value="Genomic_DNA"/>
</dbReference>
<organism evidence="2 3">
    <name type="scientific">Panicum miliaceum</name>
    <name type="common">Proso millet</name>
    <name type="synonym">Broomcorn millet</name>
    <dbReference type="NCBI Taxonomy" id="4540"/>
    <lineage>
        <taxon>Eukaryota</taxon>
        <taxon>Viridiplantae</taxon>
        <taxon>Streptophyta</taxon>
        <taxon>Embryophyta</taxon>
        <taxon>Tracheophyta</taxon>
        <taxon>Spermatophyta</taxon>
        <taxon>Magnoliopsida</taxon>
        <taxon>Liliopsida</taxon>
        <taxon>Poales</taxon>
        <taxon>Poaceae</taxon>
        <taxon>PACMAD clade</taxon>
        <taxon>Panicoideae</taxon>
        <taxon>Panicodae</taxon>
        <taxon>Paniceae</taxon>
        <taxon>Panicinae</taxon>
        <taxon>Panicum</taxon>
        <taxon>Panicum sect. Panicum</taxon>
    </lineage>
</organism>
<name>A0A3L6T687_PANMI</name>
<dbReference type="SUPFAM" id="SSF81383">
    <property type="entry name" value="F-box domain"/>
    <property type="match status" value="1"/>
</dbReference>
<comment type="caution">
    <text evidence="2">The sequence shown here is derived from an EMBL/GenBank/DDBJ whole genome shotgun (WGS) entry which is preliminary data.</text>
</comment>
<keyword evidence="3" id="KW-1185">Reference proteome</keyword>
<proteinExistence type="predicted"/>
<dbReference type="AlphaFoldDB" id="A0A3L6T687"/>
<reference evidence="3" key="1">
    <citation type="journal article" date="2019" name="Nat. Commun.">
        <title>The genome of broomcorn millet.</title>
        <authorList>
            <person name="Zou C."/>
            <person name="Miki D."/>
            <person name="Li D."/>
            <person name="Tang Q."/>
            <person name="Xiao L."/>
            <person name="Rajput S."/>
            <person name="Deng P."/>
            <person name="Jia W."/>
            <person name="Huang R."/>
            <person name="Zhang M."/>
            <person name="Sun Y."/>
            <person name="Hu J."/>
            <person name="Fu X."/>
            <person name="Schnable P.S."/>
            <person name="Li F."/>
            <person name="Zhang H."/>
            <person name="Feng B."/>
            <person name="Zhu X."/>
            <person name="Liu R."/>
            <person name="Schnable J.C."/>
            <person name="Zhu J.-K."/>
            <person name="Zhang H."/>
        </authorList>
    </citation>
    <scope>NUCLEOTIDE SEQUENCE [LARGE SCALE GENOMIC DNA]</scope>
</reference>
<dbReference type="PANTHER" id="PTHR34709:SF62">
    <property type="entry name" value="OS12G0545400 PROTEIN"/>
    <property type="match status" value="1"/>
</dbReference>
<evidence type="ECO:0000313" key="2">
    <source>
        <dbReference type="EMBL" id="RLN33795.1"/>
    </source>
</evidence>
<evidence type="ECO:0000256" key="1">
    <source>
        <dbReference type="SAM" id="MobiDB-lite"/>
    </source>
</evidence>
<evidence type="ECO:0008006" key="4">
    <source>
        <dbReference type="Google" id="ProtNLM"/>
    </source>
</evidence>
<gene>
    <name evidence="2" type="ORF">C2845_PM03G07160</name>
</gene>
<evidence type="ECO:0000313" key="3">
    <source>
        <dbReference type="Proteomes" id="UP000275267"/>
    </source>
</evidence>
<dbReference type="Proteomes" id="UP000275267">
    <property type="component" value="Unassembled WGS sequence"/>
</dbReference>
<accession>A0A3L6T687</accession>
<dbReference type="PANTHER" id="PTHR34709">
    <property type="entry name" value="OS10G0396666 PROTEIN"/>
    <property type="match status" value="1"/>
</dbReference>
<protein>
    <recommendedName>
        <fullName evidence="4">F-box/FBD/LRR-repeat protein</fullName>
    </recommendedName>
</protein>
<sequence>MAQANQNQGSCTRCHRDLPGCSSGGGGHNRRSARLCCGRDPGGADRISALHDDLLLQILAPLGSTHTAARTDLLSRRWRGLWTRLPELVIRGVTPRSLHAALARLVAAFEFDPRARPQLLDVCARWHCSFSLAQIASLFRAAARLQPEHLAVFVAVKATAPFPVTVMLPRLVGTRSLTLDVRGVNLVTPLEGDMPDLESLLLLSYDAVLATLLHRCSALRSLSISYFRFDSITIDLPLLEELVLSATTELRRVVIIAPRLKKLAIEARAGVADDYSSLFYMGPEVEDLSWQCTNRASRVRFGDIWSLRNVTIKNSEPQGQLQQSPPSHNLSLSIWEGQMEAPAQQAELSRGSRSTEETEQMYAAQLWKPDMFQLARWEPSTRQLQGLVKRQVLLHADWVDRGSEASPLSKRGLRGAAEEGPDPEPQHSRCKKRAPTVAGLVNLQSLILGGRHVLELTAVFWQRVPRRGKSSRRSHCRAGPWATCTASGRSINLGKNRRRGKGRSE</sequence>
<dbReference type="OrthoDB" id="690108at2759"/>